<reference evidence="8 9" key="1">
    <citation type="submission" date="2024-03" db="EMBL/GenBank/DDBJ databases">
        <authorList>
            <person name="Gkanogiannis A."/>
            <person name="Becerra Lopez-Lavalle L."/>
        </authorList>
    </citation>
    <scope>NUCLEOTIDE SEQUENCE [LARGE SCALE GENOMIC DNA]</scope>
</reference>
<proteinExistence type="inferred from homology"/>
<comment type="similarity">
    <text evidence="2 5">Belongs to the CDI family. ICK/KRP subfamily.</text>
</comment>
<feature type="compositionally biased region" description="Polar residues" evidence="6">
    <location>
        <begin position="121"/>
        <end position="131"/>
    </location>
</feature>
<evidence type="ECO:0000313" key="9">
    <source>
        <dbReference type="Proteomes" id="UP001642487"/>
    </source>
</evidence>
<feature type="compositionally biased region" description="Polar residues" evidence="6">
    <location>
        <begin position="88"/>
        <end position="110"/>
    </location>
</feature>
<protein>
    <recommendedName>
        <fullName evidence="5">Cyclin-dependent kinase inhibitor</fullName>
    </recommendedName>
</protein>
<evidence type="ECO:0000313" key="8">
    <source>
        <dbReference type="EMBL" id="CAK9309788.1"/>
    </source>
</evidence>
<dbReference type="InterPro" id="IPR003175">
    <property type="entry name" value="CDI_dom"/>
</dbReference>
<evidence type="ECO:0000256" key="4">
    <source>
        <dbReference type="ARBA" id="ARBA00023306"/>
    </source>
</evidence>
<accession>A0ABP0XSR5</accession>
<keyword evidence="3 5" id="KW-0649">Protein kinase inhibitor</keyword>
<comment type="subcellular location">
    <subcellularLocation>
        <location evidence="1">Nucleus</location>
        <location evidence="1">Nucleoplasm</location>
    </subcellularLocation>
</comment>
<dbReference type="PIRSF" id="PIRSF017811">
    <property type="entry name" value="CDK_inhib_pln"/>
    <property type="match status" value="1"/>
</dbReference>
<feature type="region of interest" description="Disordered" evidence="6">
    <location>
        <begin position="70"/>
        <end position="147"/>
    </location>
</feature>
<gene>
    <name evidence="8" type="ORF">CITCOLO1_LOCUS1384</name>
</gene>
<evidence type="ECO:0000256" key="6">
    <source>
        <dbReference type="SAM" id="MobiDB-lite"/>
    </source>
</evidence>
<evidence type="ECO:0000256" key="2">
    <source>
        <dbReference type="ARBA" id="ARBA00010274"/>
    </source>
</evidence>
<sequence>MGKYINKSKVAGDVALMEVFSHPTTTTVRTRAASKSLALQKLRKSSLPDATSDLSFSYLQLRTRRLDKTETSIGASTKHASKPKKSARNSSSAIKATSNLDAESQSSGFEAQTEDLDFQHSGRSTNESAAGSRNPCPPTQHSSDTATNGIIQNNLQSTIPTPHEMEEFFASAEHQQQRSFMDKYNYDIVNDKPLDGRYEWVELVL</sequence>
<dbReference type="Pfam" id="PF02234">
    <property type="entry name" value="CDI"/>
    <property type="match status" value="1"/>
</dbReference>
<dbReference type="Proteomes" id="UP001642487">
    <property type="component" value="Chromosome 1"/>
</dbReference>
<keyword evidence="9" id="KW-1185">Reference proteome</keyword>
<evidence type="ECO:0000256" key="1">
    <source>
        <dbReference type="ARBA" id="ARBA00004642"/>
    </source>
</evidence>
<dbReference type="InterPro" id="IPR044898">
    <property type="entry name" value="CDI_dom_sf"/>
</dbReference>
<keyword evidence="4" id="KW-0131">Cell cycle</keyword>
<evidence type="ECO:0000259" key="7">
    <source>
        <dbReference type="Pfam" id="PF02234"/>
    </source>
</evidence>
<dbReference type="PANTHER" id="PTHR46776">
    <property type="entry name" value="CYCLIN-DEPENDENT KINASE INHIBITOR 4-RELATED"/>
    <property type="match status" value="1"/>
</dbReference>
<name>A0ABP0XSR5_9ROSI</name>
<dbReference type="InterPro" id="IPR044275">
    <property type="entry name" value="KRP"/>
</dbReference>
<dbReference type="Gene3D" id="4.10.365.10">
    <property type="entry name" value="p27"/>
    <property type="match status" value="1"/>
</dbReference>
<evidence type="ECO:0000256" key="3">
    <source>
        <dbReference type="ARBA" id="ARBA00023013"/>
    </source>
</evidence>
<organism evidence="8 9">
    <name type="scientific">Citrullus colocynthis</name>
    <name type="common">colocynth</name>
    <dbReference type="NCBI Taxonomy" id="252529"/>
    <lineage>
        <taxon>Eukaryota</taxon>
        <taxon>Viridiplantae</taxon>
        <taxon>Streptophyta</taxon>
        <taxon>Embryophyta</taxon>
        <taxon>Tracheophyta</taxon>
        <taxon>Spermatophyta</taxon>
        <taxon>Magnoliopsida</taxon>
        <taxon>eudicotyledons</taxon>
        <taxon>Gunneridae</taxon>
        <taxon>Pentapetalae</taxon>
        <taxon>rosids</taxon>
        <taxon>fabids</taxon>
        <taxon>Cucurbitales</taxon>
        <taxon>Cucurbitaceae</taxon>
        <taxon>Benincaseae</taxon>
        <taxon>Citrullus</taxon>
    </lineage>
</organism>
<feature type="domain" description="Cyclin-dependent kinase inhibitor" evidence="7">
    <location>
        <begin position="159"/>
        <end position="203"/>
    </location>
</feature>
<dbReference type="EMBL" id="OZ021735">
    <property type="protein sequence ID" value="CAK9309788.1"/>
    <property type="molecule type" value="Genomic_DNA"/>
</dbReference>
<evidence type="ECO:0000256" key="5">
    <source>
        <dbReference type="PIRNR" id="PIRNR017811"/>
    </source>
</evidence>